<dbReference type="PANTHER" id="PTHR21677:SF1">
    <property type="entry name" value="PROTEIN CRAMPED-LIKE"/>
    <property type="match status" value="1"/>
</dbReference>
<dbReference type="SUPFAM" id="SSF46689">
    <property type="entry name" value="Homeodomain-like"/>
    <property type="match status" value="1"/>
</dbReference>
<dbReference type="InterPro" id="IPR009057">
    <property type="entry name" value="Homeodomain-like_sf"/>
</dbReference>
<dbReference type="GO" id="GO:0003682">
    <property type="term" value="F:chromatin binding"/>
    <property type="evidence" value="ECO:0007669"/>
    <property type="project" value="InterPro"/>
</dbReference>
<feature type="non-terminal residue" evidence="5">
    <location>
        <position position="1"/>
    </location>
</feature>
<keyword evidence="6" id="KW-1185">Reference proteome</keyword>
<dbReference type="GO" id="GO:0005634">
    <property type="term" value="C:nucleus"/>
    <property type="evidence" value="ECO:0007669"/>
    <property type="project" value="UniProtKB-SubCell"/>
</dbReference>
<proteinExistence type="predicted"/>
<reference evidence="5 6" key="1">
    <citation type="submission" date="2023-11" db="EMBL/GenBank/DDBJ databases">
        <title>Halocaridina rubra genome assembly.</title>
        <authorList>
            <person name="Smith C."/>
        </authorList>
    </citation>
    <scope>NUCLEOTIDE SEQUENCE [LARGE SCALE GENOMIC DNA]</scope>
    <source>
        <strain evidence="5">EP-1</strain>
        <tissue evidence="5">Whole</tissue>
    </source>
</reference>
<dbReference type="Proteomes" id="UP001381693">
    <property type="component" value="Unassembled WGS sequence"/>
</dbReference>
<name>A0AAN9A5W4_HALRR</name>
<dbReference type="PANTHER" id="PTHR21677">
    <property type="entry name" value="CRAMPED PROTEIN"/>
    <property type="match status" value="1"/>
</dbReference>
<accession>A0AAN9A5W4</accession>
<feature type="non-terminal residue" evidence="5">
    <location>
        <position position="277"/>
    </location>
</feature>
<evidence type="ECO:0000313" key="6">
    <source>
        <dbReference type="Proteomes" id="UP001381693"/>
    </source>
</evidence>
<dbReference type="GO" id="GO:0003677">
    <property type="term" value="F:DNA binding"/>
    <property type="evidence" value="ECO:0007669"/>
    <property type="project" value="UniProtKB-KW"/>
</dbReference>
<evidence type="ECO:0000256" key="2">
    <source>
        <dbReference type="ARBA" id="ARBA00023125"/>
    </source>
</evidence>
<protein>
    <submittedName>
        <fullName evidence="5">Chromatin binding</fullName>
    </submittedName>
</protein>
<comment type="caution">
    <text evidence="5">The sequence shown here is derived from an EMBL/GenBank/DDBJ whole genome shotgun (WGS) entry which is preliminary data.</text>
</comment>
<feature type="compositionally biased region" description="Polar residues" evidence="4">
    <location>
        <begin position="48"/>
        <end position="65"/>
    </location>
</feature>
<keyword evidence="2" id="KW-0238">DNA-binding</keyword>
<evidence type="ECO:0000313" key="5">
    <source>
        <dbReference type="EMBL" id="KAK7073495.1"/>
    </source>
</evidence>
<comment type="subcellular location">
    <subcellularLocation>
        <location evidence="1">Nucleus</location>
    </subcellularLocation>
</comment>
<keyword evidence="3" id="KW-0539">Nucleus</keyword>
<gene>
    <name evidence="5" type="primary">CRAMP1L</name>
    <name evidence="5" type="ORF">SK128_021115</name>
</gene>
<evidence type="ECO:0000256" key="4">
    <source>
        <dbReference type="SAM" id="MobiDB-lite"/>
    </source>
</evidence>
<sequence length="277" mass="31241">SIESISDSKHLKVLDPCHNAEKHVNEEESSISSDLLAMPPASKPHQCISGSADTTVSATNSSSLSDVPFPAPVVSNKSTPQLRTSARVLNKQRKEETKTDLINVNTAANKKSEATESEFADEEDGHAASGNNEKKRRRAWELWSMEDKDIFFESINECGKDFEAIQNYLTTKLRKKGMPGYQIKNKDQVRHFYYRTWHKISKYIAFNDGVKKATQELYGLINFGELRKKIGGTLDERKGQKLQELIRKGSTSVRVKGKSVRVRTPICRALKKLNQIE</sequence>
<dbReference type="EMBL" id="JAXCGZ010012648">
    <property type="protein sequence ID" value="KAK7073495.1"/>
    <property type="molecule type" value="Genomic_DNA"/>
</dbReference>
<evidence type="ECO:0000256" key="1">
    <source>
        <dbReference type="ARBA" id="ARBA00004123"/>
    </source>
</evidence>
<dbReference type="GO" id="GO:0007389">
    <property type="term" value="P:pattern specification process"/>
    <property type="evidence" value="ECO:0007669"/>
    <property type="project" value="TreeGrafter"/>
</dbReference>
<dbReference type="AlphaFoldDB" id="A0AAN9A5W4"/>
<evidence type="ECO:0000256" key="3">
    <source>
        <dbReference type="ARBA" id="ARBA00023242"/>
    </source>
</evidence>
<feature type="compositionally biased region" description="Acidic residues" evidence="4">
    <location>
        <begin position="115"/>
        <end position="124"/>
    </location>
</feature>
<dbReference type="InterPro" id="IPR055315">
    <property type="entry name" value="Cramped-like"/>
</dbReference>
<feature type="region of interest" description="Disordered" evidence="4">
    <location>
        <begin position="105"/>
        <end position="136"/>
    </location>
</feature>
<organism evidence="5 6">
    <name type="scientific">Halocaridina rubra</name>
    <name type="common">Hawaiian red shrimp</name>
    <dbReference type="NCBI Taxonomy" id="373956"/>
    <lineage>
        <taxon>Eukaryota</taxon>
        <taxon>Metazoa</taxon>
        <taxon>Ecdysozoa</taxon>
        <taxon>Arthropoda</taxon>
        <taxon>Crustacea</taxon>
        <taxon>Multicrustacea</taxon>
        <taxon>Malacostraca</taxon>
        <taxon>Eumalacostraca</taxon>
        <taxon>Eucarida</taxon>
        <taxon>Decapoda</taxon>
        <taxon>Pleocyemata</taxon>
        <taxon>Caridea</taxon>
        <taxon>Atyoidea</taxon>
        <taxon>Atyidae</taxon>
        <taxon>Halocaridina</taxon>
    </lineage>
</organism>
<feature type="region of interest" description="Disordered" evidence="4">
    <location>
        <begin position="23"/>
        <end position="83"/>
    </location>
</feature>
<dbReference type="Gene3D" id="1.10.10.60">
    <property type="entry name" value="Homeodomain-like"/>
    <property type="match status" value="1"/>
</dbReference>